<dbReference type="Proteomes" id="UP000321301">
    <property type="component" value="Unassembled WGS sequence"/>
</dbReference>
<keyword evidence="5" id="KW-0325">Glycoprotein</keyword>
<evidence type="ECO:0000256" key="4">
    <source>
        <dbReference type="ARBA" id="ARBA00022729"/>
    </source>
</evidence>
<gene>
    <name evidence="6" type="ORF">CQA01_03550</name>
</gene>
<evidence type="ECO:0000313" key="6">
    <source>
        <dbReference type="EMBL" id="GEO19821.1"/>
    </source>
</evidence>
<dbReference type="AlphaFoldDB" id="A0A512C6I7"/>
<dbReference type="PROSITE" id="PS51257">
    <property type="entry name" value="PROKAR_LIPOPROTEIN"/>
    <property type="match status" value="1"/>
</dbReference>
<proteinExistence type="predicted"/>
<evidence type="ECO:0008006" key="8">
    <source>
        <dbReference type="Google" id="ProtNLM"/>
    </source>
</evidence>
<dbReference type="PANTHER" id="PTHR31018">
    <property type="entry name" value="SPORULATION-SPECIFIC PROTEIN-RELATED"/>
    <property type="match status" value="1"/>
</dbReference>
<dbReference type="EMBL" id="BJYV01000001">
    <property type="protein sequence ID" value="GEO19821.1"/>
    <property type="molecule type" value="Genomic_DNA"/>
</dbReference>
<comment type="caution">
    <text evidence="6">The sequence shown here is derived from an EMBL/GenBank/DDBJ whole genome shotgun (WGS) entry which is preliminary data.</text>
</comment>
<accession>A0A512C6I7</accession>
<keyword evidence="3" id="KW-0964">Secreted</keyword>
<evidence type="ECO:0000256" key="3">
    <source>
        <dbReference type="ARBA" id="ARBA00022525"/>
    </source>
</evidence>
<dbReference type="SUPFAM" id="SSF52058">
    <property type="entry name" value="L domain-like"/>
    <property type="match status" value="1"/>
</dbReference>
<dbReference type="Gene3D" id="3.80.20.20">
    <property type="entry name" value="Receptor L-domain"/>
    <property type="match status" value="1"/>
</dbReference>
<evidence type="ECO:0000256" key="5">
    <source>
        <dbReference type="ARBA" id="ARBA00023180"/>
    </source>
</evidence>
<reference evidence="6 7" key="1">
    <citation type="submission" date="2019-07" db="EMBL/GenBank/DDBJ databases">
        <title>Whole genome shotgun sequence of Cyclobacterium qasimii NBRC 106168.</title>
        <authorList>
            <person name="Hosoyama A."/>
            <person name="Uohara A."/>
            <person name="Ohji S."/>
            <person name="Ichikawa N."/>
        </authorList>
    </citation>
    <scope>NUCLEOTIDE SEQUENCE [LARGE SCALE GENOMIC DNA]</scope>
    <source>
        <strain evidence="6 7">NBRC 106168</strain>
    </source>
</reference>
<protein>
    <recommendedName>
        <fullName evidence="8">Receptor L-domain domain-containing protein</fullName>
    </recommendedName>
</protein>
<dbReference type="PANTHER" id="PTHR31018:SF3">
    <property type="entry name" value="RECEPTOR PROTEIN-TYROSINE KINASE"/>
    <property type="match status" value="1"/>
</dbReference>
<evidence type="ECO:0000313" key="7">
    <source>
        <dbReference type="Proteomes" id="UP000321301"/>
    </source>
</evidence>
<dbReference type="InterPro" id="IPR051648">
    <property type="entry name" value="CWI-Assembly_Regulator"/>
</dbReference>
<evidence type="ECO:0000256" key="2">
    <source>
        <dbReference type="ARBA" id="ARBA00022512"/>
    </source>
</evidence>
<dbReference type="GO" id="GO:0030313">
    <property type="term" value="C:cell envelope"/>
    <property type="evidence" value="ECO:0007669"/>
    <property type="project" value="UniProtKB-SubCell"/>
</dbReference>
<comment type="subcellular location">
    <subcellularLocation>
        <location evidence="1">Secreted</location>
        <location evidence="1">Cell wall</location>
    </subcellularLocation>
</comment>
<dbReference type="InterPro" id="IPR036941">
    <property type="entry name" value="Rcpt_L-dom_sf"/>
</dbReference>
<dbReference type="RefSeq" id="WP_146946948.1">
    <property type="nucleotide sequence ID" value="NZ_BJYV01000001.1"/>
</dbReference>
<name>A0A512C6I7_9BACT</name>
<keyword evidence="4" id="KW-0732">Signal</keyword>
<organism evidence="6 7">
    <name type="scientific">Cyclobacterium qasimii</name>
    <dbReference type="NCBI Taxonomy" id="1350429"/>
    <lineage>
        <taxon>Bacteria</taxon>
        <taxon>Pseudomonadati</taxon>
        <taxon>Bacteroidota</taxon>
        <taxon>Cytophagia</taxon>
        <taxon>Cytophagales</taxon>
        <taxon>Cyclobacteriaceae</taxon>
        <taxon>Cyclobacterium</taxon>
    </lineage>
</organism>
<keyword evidence="2" id="KW-0134">Cell wall</keyword>
<evidence type="ECO:0000256" key="1">
    <source>
        <dbReference type="ARBA" id="ARBA00004191"/>
    </source>
</evidence>
<sequence>MNRWKISHYFQLLSLIVLGACTTEYEQQMPTDGSISFQVNESYVENESSRNLALPIQGVNNVVLTIENEDGSQTIFDRKSLPILGFGDEILIEEINLSQGSYQISAFYLTDSSGNILYATPIEGSEFGEFLAQPLPIPFEVTASESQNLNLEIISTAGKSPEPFGFESGMAGFRETFYFFISTVREKVDDFMDFIPAELTVSQGDHLLTQQLNGKLNKIVLPKNSENFDLTITYKAFQPIEKEISYDSLLLFENHPLIIELTKKRADEFYIGGTFDGDVQLSSQAAVDSFGLKGYDIINGNLTIGQTPEGSSDPIQDLSALATIEQVDENFIISGNPDLQSLEGLKYIQTIAQDLIIRSNPKLESFSDFTSLEYLTGLNLTNNPSIQEFDGLEHLADKLERLHIEGMVHFIDFSGFENATNLQKITIQSNTNITHLDFPSQTEIINSKVTVKNNPSLISFGGEAGGFMFIENLHLEDNENLVDLNGLLQTDGEGVSELIVKFLSKVTTLTPLFFNEEIEGIHLYYNESLADISAIGTGETINDAIAIKGNPKLKNLNGFEGISEMSFYIIATPGHTTSPPNKITIENNESLTDFCGLKDVKITSTDRLEFGVKINNNAYNPSLNDISGGMCKP</sequence>
<keyword evidence="7" id="KW-1185">Reference proteome</keyword>